<reference evidence="18 19" key="1">
    <citation type="submission" date="2024-11" db="EMBL/GenBank/DDBJ databases">
        <title>A near-complete genome assembly of Cinchona calisaya.</title>
        <authorList>
            <person name="Lian D.C."/>
            <person name="Zhao X.W."/>
            <person name="Wei L."/>
        </authorList>
    </citation>
    <scope>NUCLEOTIDE SEQUENCE [LARGE SCALE GENOMIC DNA]</scope>
    <source>
        <tissue evidence="18">Nenye</tissue>
    </source>
</reference>
<keyword evidence="7" id="KW-0479">Metal-binding</keyword>
<dbReference type="SMART" id="SM00184">
    <property type="entry name" value="RING"/>
    <property type="match status" value="1"/>
</dbReference>
<evidence type="ECO:0000256" key="13">
    <source>
        <dbReference type="ARBA" id="ARBA00024209"/>
    </source>
</evidence>
<evidence type="ECO:0000256" key="5">
    <source>
        <dbReference type="ARBA" id="ARBA00022679"/>
    </source>
</evidence>
<feature type="domain" description="RING-type" evidence="17">
    <location>
        <begin position="102"/>
        <end position="144"/>
    </location>
</feature>
<keyword evidence="19" id="KW-1185">Reference proteome</keyword>
<keyword evidence="10" id="KW-0862">Zinc</keyword>
<dbReference type="Gene3D" id="3.30.40.10">
    <property type="entry name" value="Zinc/RING finger domain, C3HC4 (zinc finger)"/>
    <property type="match status" value="1"/>
</dbReference>
<evidence type="ECO:0000256" key="1">
    <source>
        <dbReference type="ARBA" id="ARBA00000900"/>
    </source>
</evidence>
<dbReference type="PANTHER" id="PTHR46913">
    <property type="entry name" value="RING-H2 FINGER PROTEIN ATL16"/>
    <property type="match status" value="1"/>
</dbReference>
<evidence type="ECO:0000256" key="4">
    <source>
        <dbReference type="ARBA" id="ARBA00012483"/>
    </source>
</evidence>
<keyword evidence="11 16" id="KW-1133">Transmembrane helix</keyword>
<keyword evidence="12 16" id="KW-0472">Membrane</keyword>
<dbReference type="GO" id="GO:0016020">
    <property type="term" value="C:membrane"/>
    <property type="evidence" value="ECO:0007669"/>
    <property type="project" value="UniProtKB-SubCell"/>
</dbReference>
<evidence type="ECO:0000313" key="19">
    <source>
        <dbReference type="Proteomes" id="UP001630127"/>
    </source>
</evidence>
<gene>
    <name evidence="18" type="ORF">ACH5RR_004849</name>
</gene>
<dbReference type="EC" id="2.3.2.27" evidence="4"/>
<feature type="transmembrane region" description="Helical" evidence="16">
    <location>
        <begin position="14"/>
        <end position="39"/>
    </location>
</feature>
<evidence type="ECO:0000256" key="2">
    <source>
        <dbReference type="ARBA" id="ARBA00004167"/>
    </source>
</evidence>
<dbReference type="AlphaFoldDB" id="A0ABD3AZD9"/>
<evidence type="ECO:0000256" key="3">
    <source>
        <dbReference type="ARBA" id="ARBA00004906"/>
    </source>
</evidence>
<accession>A0ABD3AZD9</accession>
<sequence>MDRHHHSRLEISPLLVGLLGVMAGAVIVATLHCIVVCWCRDTDQRPTRTTTTIPTPVRSHRENVVAADYQQQAGSSSSGSFSNVQLIITTNYTKEESNEDVCAVCLSEFKQGDEVRVLPECMHTFHVSCIDKWLLSHRNCPLCRAETLPSPTDLVYSQPHPHPHPDPGGGVRSAELYRVPDYPA</sequence>
<keyword evidence="6 16" id="KW-0812">Transmembrane</keyword>
<name>A0ABD3AZD9_9GENT</name>
<dbReference type="GO" id="GO:0008270">
    <property type="term" value="F:zinc ion binding"/>
    <property type="evidence" value="ECO:0007669"/>
    <property type="project" value="UniProtKB-KW"/>
</dbReference>
<evidence type="ECO:0000256" key="6">
    <source>
        <dbReference type="ARBA" id="ARBA00022692"/>
    </source>
</evidence>
<keyword evidence="5" id="KW-0808">Transferase</keyword>
<evidence type="ECO:0000256" key="16">
    <source>
        <dbReference type="SAM" id="Phobius"/>
    </source>
</evidence>
<evidence type="ECO:0000256" key="11">
    <source>
        <dbReference type="ARBA" id="ARBA00022989"/>
    </source>
</evidence>
<proteinExistence type="inferred from homology"/>
<dbReference type="InterPro" id="IPR044600">
    <property type="entry name" value="ATL1/ATL16-like"/>
</dbReference>
<protein>
    <recommendedName>
        <fullName evidence="4">RING-type E3 ubiquitin transferase</fullName>
        <ecNumber evidence="4">2.3.2.27</ecNumber>
    </recommendedName>
</protein>
<evidence type="ECO:0000256" key="12">
    <source>
        <dbReference type="ARBA" id="ARBA00023136"/>
    </source>
</evidence>
<keyword evidence="9" id="KW-0833">Ubl conjugation pathway</keyword>
<organism evidence="18 19">
    <name type="scientific">Cinchona calisaya</name>
    <dbReference type="NCBI Taxonomy" id="153742"/>
    <lineage>
        <taxon>Eukaryota</taxon>
        <taxon>Viridiplantae</taxon>
        <taxon>Streptophyta</taxon>
        <taxon>Embryophyta</taxon>
        <taxon>Tracheophyta</taxon>
        <taxon>Spermatophyta</taxon>
        <taxon>Magnoliopsida</taxon>
        <taxon>eudicotyledons</taxon>
        <taxon>Gunneridae</taxon>
        <taxon>Pentapetalae</taxon>
        <taxon>asterids</taxon>
        <taxon>lamiids</taxon>
        <taxon>Gentianales</taxon>
        <taxon>Rubiaceae</taxon>
        <taxon>Cinchonoideae</taxon>
        <taxon>Cinchoneae</taxon>
        <taxon>Cinchona</taxon>
    </lineage>
</organism>
<evidence type="ECO:0000313" key="18">
    <source>
        <dbReference type="EMBL" id="KAL3536388.1"/>
    </source>
</evidence>
<feature type="region of interest" description="Disordered" evidence="15">
    <location>
        <begin position="154"/>
        <end position="174"/>
    </location>
</feature>
<dbReference type="SUPFAM" id="SSF57850">
    <property type="entry name" value="RING/U-box"/>
    <property type="match status" value="1"/>
</dbReference>
<dbReference type="InterPro" id="IPR013083">
    <property type="entry name" value="Znf_RING/FYVE/PHD"/>
</dbReference>
<comment type="catalytic activity">
    <reaction evidence="1">
        <text>S-ubiquitinyl-[E2 ubiquitin-conjugating enzyme]-L-cysteine + [acceptor protein]-L-lysine = [E2 ubiquitin-conjugating enzyme]-L-cysteine + N(6)-ubiquitinyl-[acceptor protein]-L-lysine.</text>
        <dbReference type="EC" id="2.3.2.27"/>
    </reaction>
</comment>
<evidence type="ECO:0000256" key="7">
    <source>
        <dbReference type="ARBA" id="ARBA00022723"/>
    </source>
</evidence>
<evidence type="ECO:0000259" key="17">
    <source>
        <dbReference type="PROSITE" id="PS50089"/>
    </source>
</evidence>
<dbReference type="CDD" id="cd16461">
    <property type="entry name" value="RING-H2_EL5-like"/>
    <property type="match status" value="1"/>
</dbReference>
<evidence type="ECO:0000256" key="10">
    <source>
        <dbReference type="ARBA" id="ARBA00022833"/>
    </source>
</evidence>
<comment type="pathway">
    <text evidence="3">Protein modification; protein ubiquitination.</text>
</comment>
<keyword evidence="8 14" id="KW-0863">Zinc-finger</keyword>
<dbReference type="Proteomes" id="UP001630127">
    <property type="component" value="Unassembled WGS sequence"/>
</dbReference>
<evidence type="ECO:0000256" key="15">
    <source>
        <dbReference type="SAM" id="MobiDB-lite"/>
    </source>
</evidence>
<dbReference type="PANTHER" id="PTHR46913:SF1">
    <property type="entry name" value="RING-H2 FINGER PROTEIN ATL16"/>
    <property type="match status" value="1"/>
</dbReference>
<evidence type="ECO:0000256" key="8">
    <source>
        <dbReference type="ARBA" id="ARBA00022771"/>
    </source>
</evidence>
<dbReference type="Pfam" id="PF13639">
    <property type="entry name" value="zf-RING_2"/>
    <property type="match status" value="1"/>
</dbReference>
<dbReference type="EMBL" id="JBJUIK010000002">
    <property type="protein sequence ID" value="KAL3536388.1"/>
    <property type="molecule type" value="Genomic_DNA"/>
</dbReference>
<dbReference type="PROSITE" id="PS50089">
    <property type="entry name" value="ZF_RING_2"/>
    <property type="match status" value="1"/>
</dbReference>
<dbReference type="GO" id="GO:0061630">
    <property type="term" value="F:ubiquitin protein ligase activity"/>
    <property type="evidence" value="ECO:0007669"/>
    <property type="project" value="UniProtKB-EC"/>
</dbReference>
<comment type="subcellular location">
    <subcellularLocation>
        <location evidence="2">Membrane</location>
        <topology evidence="2">Single-pass membrane protein</topology>
    </subcellularLocation>
</comment>
<comment type="caution">
    <text evidence="18">The sequence shown here is derived from an EMBL/GenBank/DDBJ whole genome shotgun (WGS) entry which is preliminary data.</text>
</comment>
<evidence type="ECO:0000256" key="9">
    <source>
        <dbReference type="ARBA" id="ARBA00022786"/>
    </source>
</evidence>
<evidence type="ECO:0000256" key="14">
    <source>
        <dbReference type="PROSITE-ProRule" id="PRU00175"/>
    </source>
</evidence>
<comment type="similarity">
    <text evidence="13">Belongs to the RING-type zinc finger family. ATL subfamily.</text>
</comment>
<dbReference type="InterPro" id="IPR001841">
    <property type="entry name" value="Znf_RING"/>
</dbReference>